<comment type="caution">
    <text evidence="2">The sequence shown here is derived from an EMBL/GenBank/DDBJ whole genome shotgun (WGS) entry which is preliminary data.</text>
</comment>
<dbReference type="Pfam" id="PF10670">
    <property type="entry name" value="DUF4198"/>
    <property type="match status" value="1"/>
</dbReference>
<dbReference type="InterPro" id="IPR019613">
    <property type="entry name" value="DUF4198"/>
</dbReference>
<protein>
    <submittedName>
        <fullName evidence="2">DUF4198 domain-containing protein</fullName>
    </submittedName>
</protein>
<feature type="chain" id="PRO_5045681345" evidence="1">
    <location>
        <begin position="27"/>
        <end position="275"/>
    </location>
</feature>
<dbReference type="EMBL" id="JANZXA010000001">
    <property type="protein sequence ID" value="MCT2398436.1"/>
    <property type="molecule type" value="Genomic_DNA"/>
</dbReference>
<dbReference type="RefSeq" id="WP_260043577.1">
    <property type="nucleotide sequence ID" value="NZ_JANZXA010000001.1"/>
</dbReference>
<keyword evidence="3" id="KW-1185">Reference proteome</keyword>
<dbReference type="Proteomes" id="UP001165583">
    <property type="component" value="Unassembled WGS sequence"/>
</dbReference>
<evidence type="ECO:0000313" key="2">
    <source>
        <dbReference type="EMBL" id="MCT2398436.1"/>
    </source>
</evidence>
<name>A0ABT2I0V9_9SPHN</name>
<gene>
    <name evidence="2" type="ORF">NZK81_02635</name>
</gene>
<reference evidence="2" key="1">
    <citation type="submission" date="2022-09" db="EMBL/GenBank/DDBJ databases">
        <title>Novosphingobium sp. Nov., a polycyclic aromatic hydrocarbon-degrading bacterium isolated form mangrove sediments in HongKong.</title>
        <authorList>
            <person name="Hu Z."/>
        </authorList>
    </citation>
    <scope>NUCLEOTIDE SEQUENCE</scope>
    <source>
        <strain evidence="2">HK4-1</strain>
    </source>
</reference>
<feature type="signal peptide" evidence="1">
    <location>
        <begin position="1"/>
        <end position="26"/>
    </location>
</feature>
<proteinExistence type="predicted"/>
<sequence>MKLRSAISAISLALPLALALPGAADAHRAWLLPSETVLSGDDAWITVDGAISNDLFYPNHHALSPEGIAVERPDGSDGAIENAATGRYRSTFDVHLTQQGTWKIGTARTGAFGRYKLNGEEKRLPRGADASRLDTLIPAGATDVRIREMQSRNEFFVTLGAPTQTVFEPQGTGLEMVPVTHPNDLVSDEDGVFRFLVDGKPAAGIKVTAVLGGSRYRDTPVQLSGTTDAAGEVHLAWPEPGMYWLEAEIEDNHTSVPGATERGLGYVATLEVLAP</sequence>
<organism evidence="2 3">
    <name type="scientific">Novosphingobium mangrovi</name>
    <name type="common">ex Huang et al. 2023</name>
    <dbReference type="NCBI Taxonomy" id="2976432"/>
    <lineage>
        <taxon>Bacteria</taxon>
        <taxon>Pseudomonadati</taxon>
        <taxon>Pseudomonadota</taxon>
        <taxon>Alphaproteobacteria</taxon>
        <taxon>Sphingomonadales</taxon>
        <taxon>Sphingomonadaceae</taxon>
        <taxon>Novosphingobium</taxon>
    </lineage>
</organism>
<evidence type="ECO:0000256" key="1">
    <source>
        <dbReference type="SAM" id="SignalP"/>
    </source>
</evidence>
<evidence type="ECO:0000313" key="3">
    <source>
        <dbReference type="Proteomes" id="UP001165583"/>
    </source>
</evidence>
<accession>A0ABT2I0V9</accession>
<keyword evidence="1" id="KW-0732">Signal</keyword>